<evidence type="ECO:0000313" key="2">
    <source>
        <dbReference type="EMBL" id="MCY1140923.1"/>
    </source>
</evidence>
<dbReference type="InterPro" id="IPR014710">
    <property type="entry name" value="RmlC-like_jellyroll"/>
</dbReference>
<accession>A0ABT4B5P0</accession>
<dbReference type="InterPro" id="IPR011051">
    <property type="entry name" value="RmlC_Cupin_sf"/>
</dbReference>
<sequence length="118" mass="12201">MEILDYGPATGRAIEAYGSKGLTAKAVVRGDELAVTVLRVAAGGEIGRHPAPVNQVMLVSAGSGSVRSGDGEWQPVVAGQAVLWRAGEDHTTRAIEDLTLVVLEMEGLEPLRQPAAGG</sequence>
<comment type="caution">
    <text evidence="2">The sequence shown here is derived from an EMBL/GenBank/DDBJ whole genome shotgun (WGS) entry which is preliminary data.</text>
</comment>
<dbReference type="SUPFAM" id="SSF51182">
    <property type="entry name" value="RmlC-like cupins"/>
    <property type="match status" value="1"/>
</dbReference>
<dbReference type="RefSeq" id="WP_267565279.1">
    <property type="nucleotide sequence ID" value="NZ_JAPNTZ010000008.1"/>
</dbReference>
<evidence type="ECO:0000259" key="1">
    <source>
        <dbReference type="Pfam" id="PF07883"/>
    </source>
</evidence>
<dbReference type="Gene3D" id="2.60.120.10">
    <property type="entry name" value="Jelly Rolls"/>
    <property type="match status" value="1"/>
</dbReference>
<keyword evidence="3" id="KW-1185">Reference proteome</keyword>
<dbReference type="Proteomes" id="UP001151002">
    <property type="component" value="Unassembled WGS sequence"/>
</dbReference>
<feature type="domain" description="Cupin type-2" evidence="1">
    <location>
        <begin position="38"/>
        <end position="104"/>
    </location>
</feature>
<proteinExistence type="predicted"/>
<dbReference type="EMBL" id="JAPNTZ010000008">
    <property type="protein sequence ID" value="MCY1140923.1"/>
    <property type="molecule type" value="Genomic_DNA"/>
</dbReference>
<protein>
    <submittedName>
        <fullName evidence="2">Cupin domain-containing protein</fullName>
    </submittedName>
</protein>
<dbReference type="InterPro" id="IPR013096">
    <property type="entry name" value="Cupin_2"/>
</dbReference>
<gene>
    <name evidence="2" type="ORF">OWR29_23230</name>
</gene>
<reference evidence="2" key="1">
    <citation type="submission" date="2022-11" db="EMBL/GenBank/DDBJ databases">
        <authorList>
            <person name="Somphong A."/>
            <person name="Phongsopitanun W."/>
        </authorList>
    </citation>
    <scope>NUCLEOTIDE SEQUENCE</scope>
    <source>
        <strain evidence="2">Pm04-4</strain>
    </source>
</reference>
<organism evidence="2 3">
    <name type="scientific">Paractinoplanes pyxinae</name>
    <dbReference type="NCBI Taxonomy" id="2997416"/>
    <lineage>
        <taxon>Bacteria</taxon>
        <taxon>Bacillati</taxon>
        <taxon>Actinomycetota</taxon>
        <taxon>Actinomycetes</taxon>
        <taxon>Micromonosporales</taxon>
        <taxon>Micromonosporaceae</taxon>
        <taxon>Paractinoplanes</taxon>
    </lineage>
</organism>
<name>A0ABT4B5P0_9ACTN</name>
<dbReference type="Pfam" id="PF07883">
    <property type="entry name" value="Cupin_2"/>
    <property type="match status" value="1"/>
</dbReference>
<evidence type="ECO:0000313" key="3">
    <source>
        <dbReference type="Proteomes" id="UP001151002"/>
    </source>
</evidence>